<sequence length="266" mass="28315">MSEPELVQLRVQDGVAAVTLNRPERLNSMTADLLEQATRALETVAADPSIRAVVLTGAGRAFCAGGDLSRGAGGGVTDGVDPESRAGLLRRFMETSKLLHEMPAVTIAAINGACAGAGLSWACACDLRYASAKAKFNVAFLNAGLSGDFGGTWTLPRIIGYGRAREKYLVSEPFDAAEAERIGLVSRVFDADRLLPEVFGIAGKIATAAPLAVSRIKQNLVDSEFADFGRSLDLEARRHTECVESDDGREAARAFVEKRVPQFTGR</sequence>
<reference evidence="6 7" key="1">
    <citation type="submission" date="2022-11" db="EMBL/GenBank/DDBJ databases">
        <title>Draft genome sequence of Saccharopolyspora sp. WRP15-2 isolated from rhizosphere soils of wild rice in Thailand.</title>
        <authorList>
            <person name="Duangmal K."/>
            <person name="Kammanee S."/>
            <person name="Muangham S."/>
        </authorList>
    </citation>
    <scope>NUCLEOTIDE SEQUENCE [LARGE SCALE GENOMIC DNA]</scope>
    <source>
        <strain evidence="6 7">WRP15-2</strain>
    </source>
</reference>
<dbReference type="PANTHER" id="PTHR43149">
    <property type="entry name" value="ENOYL-COA HYDRATASE"/>
    <property type="match status" value="1"/>
</dbReference>
<evidence type="ECO:0000256" key="4">
    <source>
        <dbReference type="ARBA" id="ARBA00023098"/>
    </source>
</evidence>
<protein>
    <submittedName>
        <fullName evidence="6">Enoyl-CoA hydratase</fullName>
    </submittedName>
</protein>
<comment type="similarity">
    <text evidence="2">Belongs to the enoyl-CoA hydratase/isomerase family.</text>
</comment>
<keyword evidence="7" id="KW-1185">Reference proteome</keyword>
<dbReference type="Gene3D" id="3.90.226.10">
    <property type="entry name" value="2-enoyl-CoA Hydratase, Chain A, domain 1"/>
    <property type="match status" value="1"/>
</dbReference>
<keyword evidence="3" id="KW-0276">Fatty acid metabolism</keyword>
<name>A0ABT4UXC3_9PSEU</name>
<dbReference type="Pfam" id="PF00378">
    <property type="entry name" value="ECH_1"/>
    <property type="match status" value="1"/>
</dbReference>
<dbReference type="EMBL" id="JAQGLA010000015">
    <property type="protein sequence ID" value="MDA3626351.1"/>
    <property type="molecule type" value="Genomic_DNA"/>
</dbReference>
<keyword evidence="5" id="KW-0413">Isomerase</keyword>
<gene>
    <name evidence="6" type="ORF">OU415_12950</name>
</gene>
<dbReference type="SUPFAM" id="SSF52096">
    <property type="entry name" value="ClpP/crotonase"/>
    <property type="match status" value="1"/>
</dbReference>
<dbReference type="CDD" id="cd06558">
    <property type="entry name" value="crotonase-like"/>
    <property type="match status" value="1"/>
</dbReference>
<dbReference type="RefSeq" id="WP_270948942.1">
    <property type="nucleotide sequence ID" value="NZ_JAQGLA010000015.1"/>
</dbReference>
<comment type="caution">
    <text evidence="6">The sequence shown here is derived from an EMBL/GenBank/DDBJ whole genome shotgun (WGS) entry which is preliminary data.</text>
</comment>
<dbReference type="InterPro" id="IPR014748">
    <property type="entry name" value="Enoyl-CoA_hydra_C"/>
</dbReference>
<dbReference type="InterPro" id="IPR029045">
    <property type="entry name" value="ClpP/crotonase-like_dom_sf"/>
</dbReference>
<dbReference type="InterPro" id="IPR001753">
    <property type="entry name" value="Enoyl-CoA_hydra/iso"/>
</dbReference>
<keyword evidence="4" id="KW-0443">Lipid metabolism</keyword>
<evidence type="ECO:0000256" key="1">
    <source>
        <dbReference type="ARBA" id="ARBA00005005"/>
    </source>
</evidence>
<evidence type="ECO:0000256" key="2">
    <source>
        <dbReference type="ARBA" id="ARBA00005254"/>
    </source>
</evidence>
<evidence type="ECO:0000256" key="5">
    <source>
        <dbReference type="ARBA" id="ARBA00023235"/>
    </source>
</evidence>
<evidence type="ECO:0000313" key="7">
    <source>
        <dbReference type="Proteomes" id="UP001210380"/>
    </source>
</evidence>
<proteinExistence type="inferred from homology"/>
<comment type="pathway">
    <text evidence="1">Lipid metabolism; fatty acid beta-oxidation.</text>
</comment>
<dbReference type="PANTHER" id="PTHR43149:SF1">
    <property type="entry name" value="DELTA(3,5)-DELTA(2,4)-DIENOYL-COA ISOMERASE, MITOCHONDRIAL"/>
    <property type="match status" value="1"/>
</dbReference>
<evidence type="ECO:0000256" key="3">
    <source>
        <dbReference type="ARBA" id="ARBA00022832"/>
    </source>
</evidence>
<dbReference type="Gene3D" id="1.10.12.10">
    <property type="entry name" value="Lyase 2-enoyl-coa Hydratase, Chain A, domain 2"/>
    <property type="match status" value="1"/>
</dbReference>
<evidence type="ECO:0000313" key="6">
    <source>
        <dbReference type="EMBL" id="MDA3626351.1"/>
    </source>
</evidence>
<accession>A0ABT4UXC3</accession>
<dbReference type="InterPro" id="IPR045002">
    <property type="entry name" value="Ech1-like"/>
</dbReference>
<dbReference type="Proteomes" id="UP001210380">
    <property type="component" value="Unassembled WGS sequence"/>
</dbReference>
<organism evidence="6 7">
    <name type="scientific">Saccharopolyspora oryzae</name>
    <dbReference type="NCBI Taxonomy" id="2997343"/>
    <lineage>
        <taxon>Bacteria</taxon>
        <taxon>Bacillati</taxon>
        <taxon>Actinomycetota</taxon>
        <taxon>Actinomycetes</taxon>
        <taxon>Pseudonocardiales</taxon>
        <taxon>Pseudonocardiaceae</taxon>
        <taxon>Saccharopolyspora</taxon>
    </lineage>
</organism>